<dbReference type="EMBL" id="NBNE01002751">
    <property type="protein sequence ID" value="OWZ09541.1"/>
    <property type="molecule type" value="Genomic_DNA"/>
</dbReference>
<evidence type="ECO:0000313" key="2">
    <source>
        <dbReference type="Proteomes" id="UP000198211"/>
    </source>
</evidence>
<proteinExistence type="predicted"/>
<evidence type="ECO:0000313" key="1">
    <source>
        <dbReference type="EMBL" id="OWZ09541.1"/>
    </source>
</evidence>
<name>A0A225VVJ2_9STRA</name>
<comment type="caution">
    <text evidence="1">The sequence shown here is derived from an EMBL/GenBank/DDBJ whole genome shotgun (WGS) entry which is preliminary data.</text>
</comment>
<keyword evidence="2" id="KW-1185">Reference proteome</keyword>
<reference evidence="2" key="1">
    <citation type="submission" date="2017-03" db="EMBL/GenBank/DDBJ databases">
        <title>Phytopthora megakarya and P. palmivora, two closely related causual agents of cacao black pod achieved similar genome size and gene model numbers by different mechanisms.</title>
        <authorList>
            <person name="Ali S."/>
            <person name="Shao J."/>
            <person name="Larry D.J."/>
            <person name="Kronmiller B."/>
            <person name="Shen D."/>
            <person name="Strem M.D."/>
            <person name="Melnick R.L."/>
            <person name="Guiltinan M.J."/>
            <person name="Tyler B.M."/>
            <person name="Meinhardt L.W."/>
            <person name="Bailey B.A."/>
        </authorList>
    </citation>
    <scope>NUCLEOTIDE SEQUENCE [LARGE SCALE GENOMIC DNA]</scope>
    <source>
        <strain evidence="2">zdho120</strain>
    </source>
</reference>
<dbReference type="Proteomes" id="UP000198211">
    <property type="component" value="Unassembled WGS sequence"/>
</dbReference>
<protein>
    <submittedName>
        <fullName evidence="1">Uncharacterized protein</fullName>
    </submittedName>
</protein>
<dbReference type="AlphaFoldDB" id="A0A225VVJ2"/>
<organism evidence="1 2">
    <name type="scientific">Phytophthora megakarya</name>
    <dbReference type="NCBI Taxonomy" id="4795"/>
    <lineage>
        <taxon>Eukaryota</taxon>
        <taxon>Sar</taxon>
        <taxon>Stramenopiles</taxon>
        <taxon>Oomycota</taxon>
        <taxon>Peronosporomycetes</taxon>
        <taxon>Peronosporales</taxon>
        <taxon>Peronosporaceae</taxon>
        <taxon>Phytophthora</taxon>
    </lineage>
</organism>
<gene>
    <name evidence="1" type="ORF">PHMEG_00017741</name>
</gene>
<sequence>MGREQKNEYVIYELVITPATATTPAETAAKVKIKKFRGGSARDWPKWSGQFRSLARKKQRTDEQKAHNLVALIEGDLEADVECAAQDAVAEHKSFEDFFTDVGLLSVPHDVSEDLDNELWIMAKRRDESVVKFSQRVKENIRMLAELPQDAEEIPEVQQCRYFKRGMPRA</sequence>
<accession>A0A225VVJ2</accession>
<dbReference type="OrthoDB" id="98182at2759"/>